<keyword evidence="1" id="KW-0812">Transmembrane</keyword>
<feature type="transmembrane region" description="Helical" evidence="1">
    <location>
        <begin position="6"/>
        <end position="26"/>
    </location>
</feature>
<sequence length="91" mass="10601">MLYDTLINILMSFLLISLIHYLYNFFSPRAVLSKTNNIQKNNKNANNDILEIINTITNSDKDPHYVEDTVIVEDPPINMENELDDFLKNLN</sequence>
<accession>A0A6C0HPU6</accession>
<evidence type="ECO:0000313" key="2">
    <source>
        <dbReference type="EMBL" id="QHT82380.1"/>
    </source>
</evidence>
<dbReference type="AlphaFoldDB" id="A0A6C0HPU6"/>
<proteinExistence type="predicted"/>
<protein>
    <submittedName>
        <fullName evidence="2">Uncharacterized protein</fullName>
    </submittedName>
</protein>
<keyword evidence="1" id="KW-0472">Membrane</keyword>
<reference evidence="2" key="1">
    <citation type="journal article" date="2020" name="Nature">
        <title>Giant virus diversity and host interactions through global metagenomics.</title>
        <authorList>
            <person name="Schulz F."/>
            <person name="Roux S."/>
            <person name="Paez-Espino D."/>
            <person name="Jungbluth S."/>
            <person name="Walsh D.A."/>
            <person name="Denef V.J."/>
            <person name="McMahon K.D."/>
            <person name="Konstantinidis K.T."/>
            <person name="Eloe-Fadrosh E.A."/>
            <person name="Kyrpides N.C."/>
            <person name="Woyke T."/>
        </authorList>
    </citation>
    <scope>NUCLEOTIDE SEQUENCE</scope>
    <source>
        <strain evidence="2">GVMAG-M-3300023184-161</strain>
    </source>
</reference>
<evidence type="ECO:0000256" key="1">
    <source>
        <dbReference type="SAM" id="Phobius"/>
    </source>
</evidence>
<name>A0A6C0HPU6_9ZZZZ</name>
<keyword evidence="1" id="KW-1133">Transmembrane helix</keyword>
<organism evidence="2">
    <name type="scientific">viral metagenome</name>
    <dbReference type="NCBI Taxonomy" id="1070528"/>
    <lineage>
        <taxon>unclassified sequences</taxon>
        <taxon>metagenomes</taxon>
        <taxon>organismal metagenomes</taxon>
    </lineage>
</organism>
<dbReference type="EMBL" id="MN739998">
    <property type="protein sequence ID" value="QHT82380.1"/>
    <property type="molecule type" value="Genomic_DNA"/>
</dbReference>